<accession>A0A2P6S623</accession>
<proteinExistence type="predicted"/>
<dbReference type="GO" id="GO:0005634">
    <property type="term" value="C:nucleus"/>
    <property type="evidence" value="ECO:0007669"/>
    <property type="project" value="EnsemblPlants"/>
</dbReference>
<organism evidence="2 3">
    <name type="scientific">Rosa chinensis</name>
    <name type="common">China rose</name>
    <dbReference type="NCBI Taxonomy" id="74649"/>
    <lineage>
        <taxon>Eukaryota</taxon>
        <taxon>Viridiplantae</taxon>
        <taxon>Streptophyta</taxon>
        <taxon>Embryophyta</taxon>
        <taxon>Tracheophyta</taxon>
        <taxon>Spermatophyta</taxon>
        <taxon>Magnoliopsida</taxon>
        <taxon>eudicotyledons</taxon>
        <taxon>Gunneridae</taxon>
        <taxon>Pentapetalae</taxon>
        <taxon>rosids</taxon>
        <taxon>fabids</taxon>
        <taxon>Rosales</taxon>
        <taxon>Rosaceae</taxon>
        <taxon>Rosoideae</taxon>
        <taxon>Rosoideae incertae sedis</taxon>
        <taxon>Rosa</taxon>
    </lineage>
</organism>
<feature type="compositionally biased region" description="Basic and acidic residues" evidence="1">
    <location>
        <begin position="196"/>
        <end position="207"/>
    </location>
</feature>
<evidence type="ECO:0000313" key="3">
    <source>
        <dbReference type="Proteomes" id="UP000238479"/>
    </source>
</evidence>
<evidence type="ECO:0000313" key="2">
    <source>
        <dbReference type="EMBL" id="PRQ54109.1"/>
    </source>
</evidence>
<keyword evidence="3" id="KW-1185">Reference proteome</keyword>
<sequence length="241" mass="27013">MSCQSLFACACSTRIRTYLTPCSPSLQSQKHYYKTRGTSTSLPHNSIFSSHLAQNNEERGSPTRNGPDISGSTDRIEPETRHVNKFDSLPTAGLFTKVPNKPNNHSKYTSKCTKPRCTECHIHPASKSKDKTKGNQKLKSSDVLANHRLVTWRVVDRRSGFNFSGSSATGILDNLSSDYYDNSRDSDDEDDEIDDNESKVDFDDVDEKGSNGEEVMGFYNVDNMFDYQIEEDGGWCLVPLT</sequence>
<dbReference type="PANTHER" id="PTHR34278">
    <property type="entry name" value="PROTEIN THI031, PUTATIVE-RELATED"/>
    <property type="match status" value="1"/>
</dbReference>
<name>A0A2P6S623_ROSCH</name>
<feature type="region of interest" description="Disordered" evidence="1">
    <location>
        <begin position="53"/>
        <end position="80"/>
    </location>
</feature>
<gene>
    <name evidence="2" type="ORF">RchiOBHm_Chr2g0173921</name>
</gene>
<dbReference type="OMA" id="CTDCHIN"/>
<dbReference type="PANTHER" id="PTHR34278:SF1">
    <property type="entry name" value="PROTEIN THI031, PUTATIVE-RELATED"/>
    <property type="match status" value="1"/>
</dbReference>
<reference evidence="2 3" key="1">
    <citation type="journal article" date="2018" name="Nat. Genet.">
        <title>The Rosa genome provides new insights in the design of modern roses.</title>
        <authorList>
            <person name="Bendahmane M."/>
        </authorList>
    </citation>
    <scope>NUCLEOTIDE SEQUENCE [LARGE SCALE GENOMIC DNA]</scope>
    <source>
        <strain evidence="3">cv. Old Blush</strain>
    </source>
</reference>
<comment type="caution">
    <text evidence="2">The sequence shown here is derived from an EMBL/GenBank/DDBJ whole genome shotgun (WGS) entry which is preliminary data.</text>
</comment>
<dbReference type="GO" id="GO:0005737">
    <property type="term" value="C:cytoplasm"/>
    <property type="evidence" value="ECO:0007669"/>
    <property type="project" value="EnsemblPlants"/>
</dbReference>
<feature type="region of interest" description="Disordered" evidence="1">
    <location>
        <begin position="180"/>
        <end position="207"/>
    </location>
</feature>
<protein>
    <submittedName>
        <fullName evidence="2">Uncharacterized protein</fullName>
    </submittedName>
</protein>
<dbReference type="STRING" id="74649.A0A2P6S623"/>
<dbReference type="Gramene" id="PRQ54109">
    <property type="protein sequence ID" value="PRQ54109"/>
    <property type="gene ID" value="RchiOBHm_Chr2g0173921"/>
</dbReference>
<dbReference type="EMBL" id="PDCK01000040">
    <property type="protein sequence ID" value="PRQ54109.1"/>
    <property type="molecule type" value="Genomic_DNA"/>
</dbReference>
<dbReference type="Proteomes" id="UP000238479">
    <property type="component" value="Chromosome 2"/>
</dbReference>
<dbReference type="AlphaFoldDB" id="A0A2P6S623"/>
<feature type="compositionally biased region" description="Acidic residues" evidence="1">
    <location>
        <begin position="186"/>
        <end position="195"/>
    </location>
</feature>
<evidence type="ECO:0000256" key="1">
    <source>
        <dbReference type="SAM" id="MobiDB-lite"/>
    </source>
</evidence>